<dbReference type="SUPFAM" id="SSF48371">
    <property type="entry name" value="ARM repeat"/>
    <property type="match status" value="1"/>
</dbReference>
<dbReference type="InterPro" id="IPR016024">
    <property type="entry name" value="ARM-type_fold"/>
</dbReference>
<dbReference type="InterPro" id="IPR057756">
    <property type="entry name" value="PI3-kinase_type3/VPS34_cat"/>
</dbReference>
<dbReference type="GO" id="GO:0000407">
    <property type="term" value="C:phagophore assembly site"/>
    <property type="evidence" value="ECO:0007669"/>
    <property type="project" value="TreeGrafter"/>
</dbReference>
<organism evidence="12">
    <name type="scientific">Dunaliella tertiolecta</name>
    <name type="common">Green alga</name>
    <dbReference type="NCBI Taxonomy" id="3047"/>
    <lineage>
        <taxon>Eukaryota</taxon>
        <taxon>Viridiplantae</taxon>
        <taxon>Chlorophyta</taxon>
        <taxon>core chlorophytes</taxon>
        <taxon>Chlorophyceae</taxon>
        <taxon>CS clade</taxon>
        <taxon>Chlamydomonadales</taxon>
        <taxon>Dunaliellaceae</taxon>
        <taxon>Dunaliella</taxon>
    </lineage>
</organism>
<feature type="compositionally biased region" description="Polar residues" evidence="8">
    <location>
        <begin position="717"/>
        <end position="727"/>
    </location>
</feature>
<dbReference type="Gene3D" id="3.30.1010.10">
    <property type="entry name" value="Phosphatidylinositol 3-kinase Catalytic Subunit, Chain A, domain 4"/>
    <property type="match status" value="1"/>
</dbReference>
<reference evidence="12" key="1">
    <citation type="submission" date="2021-01" db="EMBL/GenBank/DDBJ databases">
        <authorList>
            <person name="Corre E."/>
            <person name="Pelletier E."/>
            <person name="Niang G."/>
            <person name="Scheremetjew M."/>
            <person name="Finn R."/>
            <person name="Kale V."/>
            <person name="Holt S."/>
            <person name="Cochrane G."/>
            <person name="Meng A."/>
            <person name="Brown T."/>
            <person name="Cohen L."/>
        </authorList>
    </citation>
    <scope>NUCLEOTIDE SEQUENCE</scope>
    <source>
        <strain evidence="12">CCMP1320</strain>
    </source>
</reference>
<gene>
    <name evidence="12" type="ORF">DTER00134_LOCUS6129</name>
</gene>
<dbReference type="AlphaFoldDB" id="A0A7S3VK73"/>
<comment type="similarity">
    <text evidence="6 7">Belongs to the PI3/PI4-kinase family.</text>
</comment>
<evidence type="ECO:0000256" key="4">
    <source>
        <dbReference type="ARBA" id="ARBA00022777"/>
    </source>
</evidence>
<dbReference type="GO" id="GO:0005768">
    <property type="term" value="C:endosome"/>
    <property type="evidence" value="ECO:0007669"/>
    <property type="project" value="TreeGrafter"/>
</dbReference>
<dbReference type="PROSITE" id="PS50290">
    <property type="entry name" value="PI3_4_KINASE_3"/>
    <property type="match status" value="1"/>
</dbReference>
<evidence type="ECO:0000256" key="8">
    <source>
        <dbReference type="SAM" id="MobiDB-lite"/>
    </source>
</evidence>
<dbReference type="InterPro" id="IPR002420">
    <property type="entry name" value="PI3K-type_C2_dom"/>
</dbReference>
<dbReference type="Gene3D" id="1.25.40.70">
    <property type="entry name" value="Phosphatidylinositol 3-kinase, accessory domain (PIK)"/>
    <property type="match status" value="1"/>
</dbReference>
<dbReference type="GO" id="GO:0000045">
    <property type="term" value="P:autophagosome assembly"/>
    <property type="evidence" value="ECO:0007669"/>
    <property type="project" value="TreeGrafter"/>
</dbReference>
<dbReference type="GO" id="GO:0005524">
    <property type="term" value="F:ATP binding"/>
    <property type="evidence" value="ECO:0007669"/>
    <property type="project" value="UniProtKB-UniRule"/>
</dbReference>
<feature type="compositionally biased region" description="Low complexity" evidence="8">
    <location>
        <begin position="753"/>
        <end position="770"/>
    </location>
</feature>
<feature type="compositionally biased region" description="Pro residues" evidence="8">
    <location>
        <begin position="728"/>
        <end position="741"/>
    </location>
</feature>
<feature type="region of interest" description="Disordered" evidence="8">
    <location>
        <begin position="716"/>
        <end position="782"/>
    </location>
</feature>
<dbReference type="CDD" id="cd00870">
    <property type="entry name" value="PI3Ka_III"/>
    <property type="match status" value="1"/>
</dbReference>
<dbReference type="SMART" id="SM00146">
    <property type="entry name" value="PI3Kc"/>
    <property type="match status" value="1"/>
</dbReference>
<dbReference type="InterPro" id="IPR001263">
    <property type="entry name" value="PI3K_accessory_dom"/>
</dbReference>
<dbReference type="Pfam" id="PF00454">
    <property type="entry name" value="PI3_PI4_kinase"/>
    <property type="match status" value="1"/>
</dbReference>
<feature type="domain" description="PI3K/PI4K catalytic" evidence="9">
    <location>
        <begin position="773"/>
        <end position="1040"/>
    </location>
</feature>
<dbReference type="InterPro" id="IPR018936">
    <property type="entry name" value="PI3/4_kinase_CS"/>
</dbReference>
<dbReference type="SMART" id="SM00142">
    <property type="entry name" value="PI3K_C2"/>
    <property type="match status" value="1"/>
</dbReference>
<feature type="region of interest" description="Disordered" evidence="8">
    <location>
        <begin position="554"/>
        <end position="608"/>
    </location>
</feature>
<dbReference type="GO" id="GO:0016303">
    <property type="term" value="F:1-phosphatidylinositol-3-kinase activity"/>
    <property type="evidence" value="ECO:0007669"/>
    <property type="project" value="UniProtKB-EC"/>
</dbReference>
<evidence type="ECO:0000256" key="5">
    <source>
        <dbReference type="ARBA" id="ARBA00022840"/>
    </source>
</evidence>
<dbReference type="PANTHER" id="PTHR10048:SF7">
    <property type="entry name" value="PHOSPHATIDYLINOSITOL 3-KINASE CATALYTIC SUBUNIT TYPE 3"/>
    <property type="match status" value="1"/>
</dbReference>
<dbReference type="GO" id="GO:0006897">
    <property type="term" value="P:endocytosis"/>
    <property type="evidence" value="ECO:0007669"/>
    <property type="project" value="TreeGrafter"/>
</dbReference>
<dbReference type="InterPro" id="IPR008290">
    <property type="entry name" value="PI3K_Vps34"/>
</dbReference>
<feature type="domain" description="C2 PI3K-type" evidence="11">
    <location>
        <begin position="20"/>
        <end position="181"/>
    </location>
</feature>
<protein>
    <recommendedName>
        <fullName evidence="1">phosphatidylinositol 3-kinase</fullName>
        <ecNumber evidence="1">2.7.1.137</ecNumber>
    </recommendedName>
</protein>
<dbReference type="InterPro" id="IPR036940">
    <property type="entry name" value="PI3/4_kinase_cat_sf"/>
</dbReference>
<feature type="domain" description="PIK helical" evidence="10">
    <location>
        <begin position="357"/>
        <end position="532"/>
    </location>
</feature>
<evidence type="ECO:0000259" key="11">
    <source>
        <dbReference type="PROSITE" id="PS51547"/>
    </source>
</evidence>
<dbReference type="EC" id="2.7.1.137" evidence="1"/>
<dbReference type="GO" id="GO:0034272">
    <property type="term" value="C:phosphatidylinositol 3-kinase complex, class III, type II"/>
    <property type="evidence" value="ECO:0007669"/>
    <property type="project" value="TreeGrafter"/>
</dbReference>
<keyword evidence="5 6" id="KW-0067">ATP-binding</keyword>
<dbReference type="GO" id="GO:0048015">
    <property type="term" value="P:phosphatidylinositol-mediated signaling"/>
    <property type="evidence" value="ECO:0007669"/>
    <property type="project" value="TreeGrafter"/>
</dbReference>
<dbReference type="SMART" id="SM00145">
    <property type="entry name" value="PI3Ka"/>
    <property type="match status" value="1"/>
</dbReference>
<dbReference type="GO" id="GO:0005777">
    <property type="term" value="C:peroxisome"/>
    <property type="evidence" value="ECO:0007669"/>
    <property type="project" value="TreeGrafter"/>
</dbReference>
<evidence type="ECO:0000256" key="7">
    <source>
        <dbReference type="PROSITE-ProRule" id="PRU00880"/>
    </source>
</evidence>
<evidence type="ECO:0000256" key="1">
    <source>
        <dbReference type="ARBA" id="ARBA00012073"/>
    </source>
</evidence>
<dbReference type="PROSITE" id="PS51545">
    <property type="entry name" value="PIK_HELICAL"/>
    <property type="match status" value="1"/>
</dbReference>
<evidence type="ECO:0000259" key="10">
    <source>
        <dbReference type="PROSITE" id="PS51545"/>
    </source>
</evidence>
<evidence type="ECO:0000256" key="2">
    <source>
        <dbReference type="ARBA" id="ARBA00022679"/>
    </source>
</evidence>
<evidence type="ECO:0000256" key="3">
    <source>
        <dbReference type="ARBA" id="ARBA00022741"/>
    </source>
</evidence>
<dbReference type="PANTHER" id="PTHR10048">
    <property type="entry name" value="PHOSPHATIDYLINOSITOL KINASE"/>
    <property type="match status" value="1"/>
</dbReference>
<dbReference type="InterPro" id="IPR011009">
    <property type="entry name" value="Kinase-like_dom_sf"/>
</dbReference>
<dbReference type="EMBL" id="HBIP01010987">
    <property type="protein sequence ID" value="CAE0491056.1"/>
    <property type="molecule type" value="Transcribed_RNA"/>
</dbReference>
<dbReference type="InterPro" id="IPR000403">
    <property type="entry name" value="PI3/4_kinase_cat_dom"/>
</dbReference>
<evidence type="ECO:0000259" key="9">
    <source>
        <dbReference type="PROSITE" id="PS50290"/>
    </source>
</evidence>
<feature type="compositionally biased region" description="Low complexity" evidence="8">
    <location>
        <begin position="572"/>
        <end position="584"/>
    </location>
</feature>
<keyword evidence="2 6" id="KW-0808">Transferase</keyword>
<dbReference type="CDD" id="cd00896">
    <property type="entry name" value="PI3Kc_III"/>
    <property type="match status" value="1"/>
</dbReference>
<dbReference type="GO" id="GO:0034271">
    <property type="term" value="C:phosphatidylinositol 3-kinase complex, class III, type I"/>
    <property type="evidence" value="ECO:0007669"/>
    <property type="project" value="TreeGrafter"/>
</dbReference>
<dbReference type="Gene3D" id="2.60.40.150">
    <property type="entry name" value="C2 domain"/>
    <property type="match status" value="1"/>
</dbReference>
<dbReference type="PROSITE" id="PS51547">
    <property type="entry name" value="C2_PI3K"/>
    <property type="match status" value="1"/>
</dbReference>
<accession>A0A7S3VK73</accession>
<sequence length="1055" mass="115125">MSAKQLSKSNSFAYYLSHDINLQVRVRICEFLGLLPSQKQQLQDVSGSRSTAVYVVASLTAGGNILGLETRTTYAESNACGSEWGEWLVFCVKYRDLPHDTQLSLLVWEMADTASQRLVGSTVMPLFSRKGRLKTGPQRLKVWEGVPPCLSWPTTTPAKLPLHKRGTLAELEHLLSLYDRGDMPTVEWLDPLVIQEIQKLQQQQQQQGAQQQAHQQQGHGQLDLQGQQDVQGPQLLITLPSFPQAVLYQQPASAAAVTQAGAAAAAAAASSGAPGGHTPASSGPLGFAARARFWATGGGGSAAEASAAAAAAASDGYGGDRPGGRIIVLHDPEVGRDNPAELKAQKLARSVTRGVIDRDLKPNGEERRRIAAILRQPPNRPLHAEERAILWRFRFSLQQETRALTKFLQCVDWGDATEGRQAAELMAGWVPIDTADALELLSPAFKNEEVRSHAVSVLQQKDDEELLSYLLQLVQALRYERDNVSRLSKFLVARALANPTFAITLHWYLFTEFEDAGFGGRASLIHAHLLQALQQQAAAARQASAAAEKARAAAAAAAAAPPHHIHHMTPHSSSAMPQQSQSQGTQGGQRPHLASPQPAAAAGVGMREPPPLTGTTIQGAKVFEAIRRQTDMLSQMQYLIKDLKGSRLRAARATARLQELVSEAGPCGELTVMRVPLPLDPGVLLDGIVPSECSCFKSAQLPLRLHFKVDPQPISWRLSSSKSSHTPLQPPPQSSQPPQPPAATSNTHPSSPPAGQQQPHQQGTGTQPTAAPAPPPTPKQIIAGLPSRTGIMLYHDAVRCALIYKKGDDLRQDQFILQMIGLMDKLLKRESLDLRLTPYKVLPTSSDDGLVEFVPSTPLSRVLSEHRTIHKYFSLTAAQPSGPFGLRPDVLETFVRSCAGYCVATYILGVGDRHLDNLMLCPDGRLFHIDFGYILGNDPKPFPPPMKICKEMVEAMGGQDSPWYGQFRMYACEAYNILRKSADLILSLFHLMAGASIEAIRADPEKAILKLQEKFRLDLDDEAAVQWMQALLNESATALMPQIVETTHRWAQYWR</sequence>
<keyword evidence="4 6" id="KW-0418">Kinase</keyword>
<keyword evidence="3 6" id="KW-0547">Nucleotide-binding</keyword>
<dbReference type="InterPro" id="IPR042236">
    <property type="entry name" value="PI3K_accessory_sf"/>
</dbReference>
<dbReference type="InterPro" id="IPR015433">
    <property type="entry name" value="PI3/4_kinase"/>
</dbReference>
<evidence type="ECO:0000256" key="6">
    <source>
        <dbReference type="PIRNR" id="PIRNR000587"/>
    </source>
</evidence>
<dbReference type="InterPro" id="IPR035892">
    <property type="entry name" value="C2_domain_sf"/>
</dbReference>
<dbReference type="SUPFAM" id="SSF56112">
    <property type="entry name" value="Protein kinase-like (PK-like)"/>
    <property type="match status" value="1"/>
</dbReference>
<name>A0A7S3VK73_DUNTE</name>
<dbReference type="Pfam" id="PF00613">
    <property type="entry name" value="PI3Ka"/>
    <property type="match status" value="1"/>
</dbReference>
<dbReference type="Gene3D" id="1.10.1070.11">
    <property type="entry name" value="Phosphatidylinositol 3-/4-kinase, catalytic domain"/>
    <property type="match status" value="1"/>
</dbReference>
<dbReference type="PROSITE" id="PS00916">
    <property type="entry name" value="PI3_4_KINASE_2"/>
    <property type="match status" value="1"/>
</dbReference>
<dbReference type="PIRSF" id="PIRSF000587">
    <property type="entry name" value="PI3K_Vps34"/>
    <property type="match status" value="1"/>
</dbReference>
<dbReference type="FunFam" id="1.10.1070.11:FF:000014">
    <property type="entry name" value="Phosphatidylinositol 3-kinase, root isoform"/>
    <property type="match status" value="1"/>
</dbReference>
<dbReference type="SUPFAM" id="SSF49562">
    <property type="entry name" value="C2 domain (Calcium/lipid-binding domain, CaLB)"/>
    <property type="match status" value="1"/>
</dbReference>
<proteinExistence type="inferred from homology"/>
<evidence type="ECO:0000313" key="12">
    <source>
        <dbReference type="EMBL" id="CAE0491056.1"/>
    </source>
</evidence>
<dbReference type="Pfam" id="PF00792">
    <property type="entry name" value="PI3K_C2"/>
    <property type="match status" value="1"/>
</dbReference>